<evidence type="ECO:0000256" key="5">
    <source>
        <dbReference type="ARBA" id="ARBA00022723"/>
    </source>
</evidence>
<evidence type="ECO:0000256" key="4">
    <source>
        <dbReference type="ARBA" id="ARBA00022679"/>
    </source>
</evidence>
<feature type="binding site" evidence="12">
    <location>
        <position position="287"/>
    </location>
    <ligand>
        <name>K(+)</name>
        <dbReference type="ChEBI" id="CHEBI:29103"/>
    </ligand>
</feature>
<dbReference type="GO" id="GO:0004747">
    <property type="term" value="F:ribokinase activity"/>
    <property type="evidence" value="ECO:0007669"/>
    <property type="project" value="UniProtKB-UniRule"/>
</dbReference>
<comment type="similarity">
    <text evidence="1">Belongs to the carbohydrate kinase pfkB family.</text>
</comment>
<dbReference type="EMBL" id="VUKA01000003">
    <property type="protein sequence ID" value="KAA2213418.1"/>
    <property type="molecule type" value="Genomic_DNA"/>
</dbReference>
<comment type="function">
    <text evidence="12">Catalyzes the phosphorylation of ribose at O-5 in a reaction requiring ATP and magnesium. The resulting D-ribose-5-phosphate can then be used either for sythesis of nucleotides, histidine, and tryptophan, or as a component of the pentose phosphate pathway.</text>
</comment>
<keyword evidence="9 12" id="KW-0460">Magnesium</keyword>
<keyword evidence="10 12" id="KW-0630">Potassium</keyword>
<dbReference type="InterPro" id="IPR002173">
    <property type="entry name" value="Carboh/pur_kinase_PfkB_CS"/>
</dbReference>
<dbReference type="EC" id="2.7.1.15" evidence="2 12"/>
<reference evidence="14 15" key="1">
    <citation type="journal article" date="2015" name="Int. J. Syst. Evol. Microbiol.">
        <title>Roseomonas oryzae sp. nov., isolated from paddy rhizosphere soil.</title>
        <authorList>
            <person name="Ramaprasad E.V."/>
            <person name="Sasikala Ch."/>
            <person name="Ramana Ch.V."/>
        </authorList>
    </citation>
    <scope>NUCLEOTIDE SEQUENCE [LARGE SCALE GENOMIC DNA]</scope>
    <source>
        <strain evidence="14 15">KCTC 42542</strain>
    </source>
</reference>
<sequence length="320" mass="32375">MTRPILLSLGSINADFQLRTDAPPEAGRTVMGCDFVRLGGGKAANVALLARRLGHPAELIGRVGDDDLREQALAPLRRAGVGLGAVSVAPGQSTAVSMICVLPDGGKTIALAGNANDAWDAPAREAGERAVAAAPDGSVLVADWEVPPDVVAAILATACRKGLRVVLDPSPSERMRPELLRGIAAMAPNASEAGSLAGLKVEGPEDAARAARHLAGHGVPLVCVKLSDGGCVLLEGGRLTHVPAVPVEVVDSTGAGDAFSGALAVALLEGKDAVAAAAFAVTASHLAVTAYGSQEAYPDRDRIGELLPRVQAGIRAMAAS</sequence>
<evidence type="ECO:0000256" key="9">
    <source>
        <dbReference type="ARBA" id="ARBA00022842"/>
    </source>
</evidence>
<organism evidence="14 15">
    <name type="scientific">Teichococcus oryzae</name>
    <dbReference type="NCBI Taxonomy" id="1608942"/>
    <lineage>
        <taxon>Bacteria</taxon>
        <taxon>Pseudomonadati</taxon>
        <taxon>Pseudomonadota</taxon>
        <taxon>Alphaproteobacteria</taxon>
        <taxon>Acetobacterales</taxon>
        <taxon>Roseomonadaceae</taxon>
        <taxon>Roseomonas</taxon>
    </lineage>
</organism>
<dbReference type="AlphaFoldDB" id="A0A5B2THK1"/>
<dbReference type="GO" id="GO:0046872">
    <property type="term" value="F:metal ion binding"/>
    <property type="evidence" value="ECO:0007669"/>
    <property type="project" value="UniProtKB-KW"/>
</dbReference>
<name>A0A5B2THK1_9PROT</name>
<keyword evidence="7 12" id="KW-0418">Kinase</keyword>
<dbReference type="RefSeq" id="WP_149811922.1">
    <property type="nucleotide sequence ID" value="NZ_VUKA01000003.1"/>
</dbReference>
<evidence type="ECO:0000256" key="11">
    <source>
        <dbReference type="ARBA" id="ARBA00023277"/>
    </source>
</evidence>
<dbReference type="OrthoDB" id="9792663at2"/>
<dbReference type="Pfam" id="PF00294">
    <property type="entry name" value="PfkB"/>
    <property type="match status" value="1"/>
</dbReference>
<evidence type="ECO:0000256" key="12">
    <source>
        <dbReference type="HAMAP-Rule" id="MF_01987"/>
    </source>
</evidence>
<comment type="activity regulation">
    <text evidence="12">Activated by a monovalent cation that binds near, but not in, the active site. The most likely occupant of the site in vivo is potassium. Ion binding induces a conformational change that may alter substrate affinity.</text>
</comment>
<dbReference type="InterPro" id="IPR029056">
    <property type="entry name" value="Ribokinase-like"/>
</dbReference>
<dbReference type="Gene3D" id="3.40.1190.20">
    <property type="match status" value="1"/>
</dbReference>
<keyword evidence="12" id="KW-0963">Cytoplasm</keyword>
<evidence type="ECO:0000313" key="15">
    <source>
        <dbReference type="Proteomes" id="UP000322110"/>
    </source>
</evidence>
<dbReference type="InterPro" id="IPR002139">
    <property type="entry name" value="Ribo/fructo_kinase"/>
</dbReference>
<comment type="caution">
    <text evidence="12">Lacks conserved residue(s) required for the propagation of feature annotation.</text>
</comment>
<feature type="binding site" evidence="12">
    <location>
        <position position="253"/>
    </location>
    <ligand>
        <name>K(+)</name>
        <dbReference type="ChEBI" id="CHEBI:29103"/>
    </ligand>
</feature>
<feature type="binding site" evidence="12">
    <location>
        <position position="145"/>
    </location>
    <ligand>
        <name>substrate</name>
    </ligand>
</feature>
<keyword evidence="4 12" id="KW-0808">Transferase</keyword>
<dbReference type="SUPFAM" id="SSF53613">
    <property type="entry name" value="Ribokinase-like"/>
    <property type="match status" value="1"/>
</dbReference>
<comment type="caution">
    <text evidence="14">The sequence shown here is derived from an EMBL/GenBank/DDBJ whole genome shotgun (WGS) entry which is preliminary data.</text>
</comment>
<dbReference type="CDD" id="cd01174">
    <property type="entry name" value="ribokinase"/>
    <property type="match status" value="1"/>
</dbReference>
<feature type="binding site" evidence="12">
    <location>
        <position position="251"/>
    </location>
    <ligand>
        <name>K(+)</name>
        <dbReference type="ChEBI" id="CHEBI:29103"/>
    </ligand>
</feature>
<keyword evidence="11 12" id="KW-0119">Carbohydrate metabolism</keyword>
<dbReference type="HAMAP" id="MF_01987">
    <property type="entry name" value="Ribokinase"/>
    <property type="match status" value="1"/>
</dbReference>
<feature type="binding site" evidence="12">
    <location>
        <position position="189"/>
    </location>
    <ligand>
        <name>ATP</name>
        <dbReference type="ChEBI" id="CHEBI:30616"/>
    </ligand>
</feature>
<evidence type="ECO:0000256" key="8">
    <source>
        <dbReference type="ARBA" id="ARBA00022840"/>
    </source>
</evidence>
<dbReference type="UniPathway" id="UPA00916">
    <property type="reaction ID" value="UER00889"/>
</dbReference>
<gene>
    <name evidence="12" type="primary">rbsK</name>
    <name evidence="14" type="ORF">F0Q34_09240</name>
</gene>
<feature type="binding site" evidence="12">
    <location>
        <begin position="41"/>
        <end position="45"/>
    </location>
    <ligand>
        <name>substrate</name>
    </ligand>
</feature>
<feature type="binding site" evidence="12">
    <location>
        <position position="257"/>
    </location>
    <ligand>
        <name>substrate</name>
    </ligand>
</feature>
<feature type="binding site" evidence="12">
    <location>
        <position position="292"/>
    </location>
    <ligand>
        <name>K(+)</name>
        <dbReference type="ChEBI" id="CHEBI:29103"/>
    </ligand>
</feature>
<evidence type="ECO:0000256" key="10">
    <source>
        <dbReference type="ARBA" id="ARBA00022958"/>
    </source>
</evidence>
<keyword evidence="5 12" id="KW-0479">Metal-binding</keyword>
<dbReference type="PRINTS" id="PR00990">
    <property type="entry name" value="RIBOKINASE"/>
</dbReference>
<feature type="binding site" evidence="12">
    <location>
        <position position="290"/>
    </location>
    <ligand>
        <name>K(+)</name>
        <dbReference type="ChEBI" id="CHEBI:29103"/>
    </ligand>
</feature>
<evidence type="ECO:0000256" key="6">
    <source>
        <dbReference type="ARBA" id="ARBA00022741"/>
    </source>
</evidence>
<dbReference type="InterPro" id="IPR011611">
    <property type="entry name" value="PfkB_dom"/>
</dbReference>
<dbReference type="InterPro" id="IPR011877">
    <property type="entry name" value="Ribokinase"/>
</dbReference>
<keyword evidence="6 12" id="KW-0547">Nucleotide-binding</keyword>
<evidence type="ECO:0000256" key="3">
    <source>
        <dbReference type="ARBA" id="ARBA00016943"/>
    </source>
</evidence>
<dbReference type="PROSITE" id="PS00584">
    <property type="entry name" value="PFKB_KINASES_2"/>
    <property type="match status" value="1"/>
</dbReference>
<evidence type="ECO:0000256" key="2">
    <source>
        <dbReference type="ARBA" id="ARBA00012035"/>
    </source>
</evidence>
<evidence type="ECO:0000259" key="13">
    <source>
        <dbReference type="Pfam" id="PF00294"/>
    </source>
</evidence>
<comment type="subcellular location">
    <subcellularLocation>
        <location evidence="12">Cytoplasm</location>
    </subcellularLocation>
</comment>
<feature type="binding site" evidence="12">
    <location>
        <begin position="256"/>
        <end position="257"/>
    </location>
    <ligand>
        <name>ATP</name>
        <dbReference type="ChEBI" id="CHEBI:30616"/>
    </ligand>
</feature>
<feature type="domain" description="Carbohydrate kinase PfkB" evidence="13">
    <location>
        <begin position="7"/>
        <end position="299"/>
    </location>
</feature>
<keyword evidence="8 12" id="KW-0067">ATP-binding</keyword>
<proteinExistence type="inferred from homology"/>
<comment type="pathway">
    <text evidence="12">Carbohydrate metabolism; D-ribose degradation; D-ribose 5-phosphate from beta-D-ribopyranose: step 2/2.</text>
</comment>
<comment type="catalytic activity">
    <reaction evidence="12">
        <text>D-ribose + ATP = D-ribose 5-phosphate + ADP + H(+)</text>
        <dbReference type="Rhea" id="RHEA:13697"/>
        <dbReference type="ChEBI" id="CHEBI:15378"/>
        <dbReference type="ChEBI" id="CHEBI:30616"/>
        <dbReference type="ChEBI" id="CHEBI:47013"/>
        <dbReference type="ChEBI" id="CHEBI:78346"/>
        <dbReference type="ChEBI" id="CHEBI:456216"/>
        <dbReference type="EC" id="2.7.1.15"/>
    </reaction>
</comment>
<dbReference type="Proteomes" id="UP000322110">
    <property type="component" value="Unassembled WGS sequence"/>
</dbReference>
<dbReference type="PANTHER" id="PTHR10584:SF166">
    <property type="entry name" value="RIBOKINASE"/>
    <property type="match status" value="1"/>
</dbReference>
<comment type="similarity">
    <text evidence="12">Belongs to the carbohydrate kinase PfkB family. Ribokinase subfamily.</text>
</comment>
<comment type="subunit">
    <text evidence="12">Homodimer.</text>
</comment>
<protein>
    <recommendedName>
        <fullName evidence="3 12">Ribokinase</fullName>
        <shortName evidence="12">RK</shortName>
        <ecNumber evidence="2 12">2.7.1.15</ecNumber>
    </recommendedName>
</protein>
<evidence type="ECO:0000256" key="7">
    <source>
        <dbReference type="ARBA" id="ARBA00022777"/>
    </source>
</evidence>
<keyword evidence="15" id="KW-1185">Reference proteome</keyword>
<evidence type="ECO:0000256" key="1">
    <source>
        <dbReference type="ARBA" id="ARBA00005380"/>
    </source>
</evidence>
<feature type="active site" description="Proton acceptor" evidence="12">
    <location>
        <position position="257"/>
    </location>
</feature>
<dbReference type="GO" id="GO:0005737">
    <property type="term" value="C:cytoplasm"/>
    <property type="evidence" value="ECO:0007669"/>
    <property type="project" value="UniProtKB-SubCell"/>
</dbReference>
<dbReference type="GO" id="GO:0005524">
    <property type="term" value="F:ATP binding"/>
    <property type="evidence" value="ECO:0007669"/>
    <property type="project" value="UniProtKB-UniRule"/>
</dbReference>
<accession>A0A5B2THK1</accession>
<dbReference type="GO" id="GO:0019303">
    <property type="term" value="P:D-ribose catabolic process"/>
    <property type="evidence" value="ECO:0007669"/>
    <property type="project" value="UniProtKB-UniRule"/>
</dbReference>
<feature type="binding site" evidence="12">
    <location>
        <begin position="13"/>
        <end position="15"/>
    </location>
    <ligand>
        <name>substrate</name>
    </ligand>
</feature>
<dbReference type="PANTHER" id="PTHR10584">
    <property type="entry name" value="SUGAR KINASE"/>
    <property type="match status" value="1"/>
</dbReference>
<comment type="cofactor">
    <cofactor evidence="12">
        <name>Mg(2+)</name>
        <dbReference type="ChEBI" id="CHEBI:18420"/>
    </cofactor>
    <text evidence="12">Requires a divalent cation, most likely magnesium in vivo, as an electrophilic catalyst to aid phosphoryl group transfer. It is the chelate of the metal and the nucleotide that is the actual substrate.</text>
</comment>
<evidence type="ECO:0000313" key="14">
    <source>
        <dbReference type="EMBL" id="KAA2213418.1"/>
    </source>
</evidence>